<keyword evidence="3" id="KW-1185">Reference proteome</keyword>
<dbReference type="STRING" id="56425.AWB93_06695"/>
<evidence type="ECO:0000313" key="3">
    <source>
        <dbReference type="Proteomes" id="UP000193990"/>
    </source>
</evidence>
<dbReference type="RefSeq" id="WP_085179944.1">
    <property type="nucleotide sequence ID" value="NZ_JACKSV010000111.1"/>
</dbReference>
<comment type="caution">
    <text evidence="2">The sequence shown here is derived from an EMBL/GenBank/DDBJ whole genome shotgun (WGS) entry which is preliminary data.</text>
</comment>
<dbReference type="EMBL" id="LQOK01000017">
    <property type="protein sequence ID" value="ORV01873.1"/>
    <property type="molecule type" value="Genomic_DNA"/>
</dbReference>
<name>A0A1X1R9Y6_MYCBE</name>
<protein>
    <submittedName>
        <fullName evidence="2">Uncharacterized protein</fullName>
    </submittedName>
</protein>
<accession>A0A1X1R9Y6</accession>
<reference evidence="2 3" key="1">
    <citation type="submission" date="2016-01" db="EMBL/GenBank/DDBJ databases">
        <title>The new phylogeny of the genus Mycobacterium.</title>
        <authorList>
            <person name="Tarcisio F."/>
            <person name="Conor M."/>
            <person name="Antonella G."/>
            <person name="Elisabetta G."/>
            <person name="Giulia F.S."/>
            <person name="Sara T."/>
            <person name="Anna F."/>
            <person name="Clotilde B."/>
            <person name="Roberto B."/>
            <person name="Veronica D.S."/>
            <person name="Fabio R."/>
            <person name="Monica P."/>
            <person name="Olivier J."/>
            <person name="Enrico T."/>
            <person name="Nicola S."/>
        </authorList>
    </citation>
    <scope>NUCLEOTIDE SEQUENCE [LARGE SCALE GENOMIC DNA]</scope>
    <source>
        <strain evidence="2 3">DSM 44277</strain>
    </source>
</reference>
<feature type="region of interest" description="Disordered" evidence="1">
    <location>
        <begin position="1"/>
        <end position="64"/>
    </location>
</feature>
<gene>
    <name evidence="2" type="ORF">AWB93_06695</name>
</gene>
<evidence type="ECO:0000256" key="1">
    <source>
        <dbReference type="SAM" id="MobiDB-lite"/>
    </source>
</evidence>
<proteinExistence type="predicted"/>
<dbReference type="AlphaFoldDB" id="A0A1X1R9Y6"/>
<dbReference type="Proteomes" id="UP000193990">
    <property type="component" value="Unassembled WGS sequence"/>
</dbReference>
<sequence length="141" mass="15385">MELAGLTHEAGARSVAARRPNGARDRRAGKLRGPAVRTDSLAPAPHPPAAPAAAPVGESVAPRPDAADQLQADYFLRLLAQNRRLIDHRIDGYRKAIAAAEAKGDVEGVVTFRRTVVGEERDRRVLDAMIESLHRRFPRRS</sequence>
<evidence type="ECO:0000313" key="2">
    <source>
        <dbReference type="EMBL" id="ORV01873.1"/>
    </source>
</evidence>
<organism evidence="2 3">
    <name type="scientific">Mycobacterium bohemicum</name>
    <dbReference type="NCBI Taxonomy" id="56425"/>
    <lineage>
        <taxon>Bacteria</taxon>
        <taxon>Bacillati</taxon>
        <taxon>Actinomycetota</taxon>
        <taxon>Actinomycetes</taxon>
        <taxon>Mycobacteriales</taxon>
        <taxon>Mycobacteriaceae</taxon>
        <taxon>Mycobacterium</taxon>
    </lineage>
</organism>